<dbReference type="InterPro" id="IPR004776">
    <property type="entry name" value="Mem_transp_PIN-like"/>
</dbReference>
<name>A0A432X7B5_9GAMM</name>
<evidence type="ECO:0000256" key="1">
    <source>
        <dbReference type="ARBA" id="ARBA00004651"/>
    </source>
</evidence>
<reference evidence="9 10" key="1">
    <citation type="journal article" date="2011" name="Front. Microbiol.">
        <title>Genomic signatures of strain selection and enhancement in Bacillus atrophaeus var. globigii, a historical biowarfare simulant.</title>
        <authorList>
            <person name="Gibbons H.S."/>
            <person name="Broomall S.M."/>
            <person name="McNew L.A."/>
            <person name="Daligault H."/>
            <person name="Chapman C."/>
            <person name="Bruce D."/>
            <person name="Karavis M."/>
            <person name="Krepps M."/>
            <person name="McGregor P.A."/>
            <person name="Hong C."/>
            <person name="Park K.H."/>
            <person name="Akmal A."/>
            <person name="Feldman A."/>
            <person name="Lin J.S."/>
            <person name="Chang W.E."/>
            <person name="Higgs B.W."/>
            <person name="Demirev P."/>
            <person name="Lindquist J."/>
            <person name="Liem A."/>
            <person name="Fochler E."/>
            <person name="Read T.D."/>
            <person name="Tapia R."/>
            <person name="Johnson S."/>
            <person name="Bishop-Lilly K.A."/>
            <person name="Detter C."/>
            <person name="Han C."/>
            <person name="Sozhamannan S."/>
            <person name="Rosenzweig C.N."/>
            <person name="Skowronski E.W."/>
        </authorList>
    </citation>
    <scope>NUCLEOTIDE SEQUENCE [LARGE SCALE GENOMIC DNA]</scope>
    <source>
        <strain evidence="9 10">AIT1</strain>
    </source>
</reference>
<evidence type="ECO:0000313" key="10">
    <source>
        <dbReference type="Proteomes" id="UP000286976"/>
    </source>
</evidence>
<feature type="transmembrane region" description="Helical" evidence="8">
    <location>
        <begin position="164"/>
        <end position="181"/>
    </location>
</feature>
<feature type="transmembrane region" description="Helical" evidence="8">
    <location>
        <begin position="250"/>
        <end position="273"/>
    </location>
</feature>
<feature type="transmembrane region" description="Helical" evidence="8">
    <location>
        <begin position="280"/>
        <end position="303"/>
    </location>
</feature>
<keyword evidence="6 8" id="KW-1133">Transmembrane helix</keyword>
<evidence type="ECO:0000256" key="4">
    <source>
        <dbReference type="ARBA" id="ARBA00022475"/>
    </source>
</evidence>
<sequence length="310" mass="33342">MENLALIVAYLVIGWVLQRTRSLPEQSGYVLNQYVIYVSVPALILLYLPQLELSADVLAPLIIPWAMYLLAIGLVLLASKLFHWSRELTGALLVVVPLGNTSFVGFPFVEAFYGTEGLPYAVIYDQTGSFLALALISSAIAAHYSSAKGDDSQRQTPWQQIKKLLVFPPVIALFVALLFGQKEYPSILQPLLENLAATLIPVVMVAVGLQLRLRIARNHIGPFVTALSIKLILLPTAALAGFMFLGIHSLAAHVSILEAAMPPMITGGAVAIGAGLKPRLVAAIIGYGVLIGMLTLPLVAWVLERTLGAV</sequence>
<keyword evidence="10" id="KW-1185">Reference proteome</keyword>
<evidence type="ECO:0008006" key="11">
    <source>
        <dbReference type="Google" id="ProtNLM"/>
    </source>
</evidence>
<evidence type="ECO:0000256" key="5">
    <source>
        <dbReference type="ARBA" id="ARBA00022692"/>
    </source>
</evidence>
<protein>
    <recommendedName>
        <fullName evidence="11">Transporter</fullName>
    </recommendedName>
</protein>
<dbReference type="Proteomes" id="UP000286976">
    <property type="component" value="Unassembled WGS sequence"/>
</dbReference>
<organism evidence="9 10">
    <name type="scientific">Aliidiomarina taiwanensis</name>
    <dbReference type="NCBI Taxonomy" id="946228"/>
    <lineage>
        <taxon>Bacteria</taxon>
        <taxon>Pseudomonadati</taxon>
        <taxon>Pseudomonadota</taxon>
        <taxon>Gammaproteobacteria</taxon>
        <taxon>Alteromonadales</taxon>
        <taxon>Idiomarinaceae</taxon>
        <taxon>Aliidiomarina</taxon>
    </lineage>
</organism>
<dbReference type="Pfam" id="PF03547">
    <property type="entry name" value="Mem_trans"/>
    <property type="match status" value="1"/>
</dbReference>
<dbReference type="GO" id="GO:0005886">
    <property type="term" value="C:plasma membrane"/>
    <property type="evidence" value="ECO:0007669"/>
    <property type="project" value="UniProtKB-SubCell"/>
</dbReference>
<proteinExistence type="inferred from homology"/>
<comment type="subcellular location">
    <subcellularLocation>
        <location evidence="1">Cell membrane</location>
        <topology evidence="1">Multi-pass membrane protein</topology>
    </subcellularLocation>
</comment>
<comment type="similarity">
    <text evidence="2">Belongs to the auxin efflux carrier (TC 2.A.69) family.</text>
</comment>
<keyword evidence="7 8" id="KW-0472">Membrane</keyword>
<evidence type="ECO:0000256" key="6">
    <source>
        <dbReference type="ARBA" id="ARBA00022989"/>
    </source>
</evidence>
<feature type="transmembrane region" description="Helical" evidence="8">
    <location>
        <begin position="121"/>
        <end position="144"/>
    </location>
</feature>
<evidence type="ECO:0000256" key="3">
    <source>
        <dbReference type="ARBA" id="ARBA00022448"/>
    </source>
</evidence>
<keyword evidence="3" id="KW-0813">Transport</keyword>
<comment type="caution">
    <text evidence="9">The sequence shown here is derived from an EMBL/GenBank/DDBJ whole genome shotgun (WGS) entry which is preliminary data.</text>
</comment>
<evidence type="ECO:0000313" key="9">
    <source>
        <dbReference type="EMBL" id="RUO42759.1"/>
    </source>
</evidence>
<dbReference type="EMBL" id="PIPQ01000002">
    <property type="protein sequence ID" value="RUO42759.1"/>
    <property type="molecule type" value="Genomic_DNA"/>
</dbReference>
<dbReference type="PANTHER" id="PTHR36838">
    <property type="entry name" value="AUXIN EFFLUX CARRIER FAMILY PROTEIN"/>
    <property type="match status" value="1"/>
</dbReference>
<dbReference type="GO" id="GO:0055085">
    <property type="term" value="P:transmembrane transport"/>
    <property type="evidence" value="ECO:0007669"/>
    <property type="project" value="InterPro"/>
</dbReference>
<dbReference type="InterPro" id="IPR038770">
    <property type="entry name" value="Na+/solute_symporter_sf"/>
</dbReference>
<evidence type="ECO:0000256" key="2">
    <source>
        <dbReference type="ARBA" id="ARBA00010145"/>
    </source>
</evidence>
<evidence type="ECO:0000256" key="7">
    <source>
        <dbReference type="ARBA" id="ARBA00023136"/>
    </source>
</evidence>
<evidence type="ECO:0000256" key="8">
    <source>
        <dbReference type="SAM" id="Phobius"/>
    </source>
</evidence>
<feature type="transmembrane region" description="Helical" evidence="8">
    <location>
        <begin position="57"/>
        <end position="78"/>
    </location>
</feature>
<keyword evidence="4" id="KW-1003">Cell membrane</keyword>
<dbReference type="RefSeq" id="WP_126756973.1">
    <property type="nucleotide sequence ID" value="NZ_PIPQ01000002.1"/>
</dbReference>
<keyword evidence="5 8" id="KW-0812">Transmembrane</keyword>
<gene>
    <name evidence="9" type="ORF">CWE15_04950</name>
</gene>
<dbReference type="Gene3D" id="1.20.1530.20">
    <property type="match status" value="1"/>
</dbReference>
<feature type="transmembrane region" description="Helical" evidence="8">
    <location>
        <begin position="90"/>
        <end position="109"/>
    </location>
</feature>
<feature type="transmembrane region" description="Helical" evidence="8">
    <location>
        <begin position="223"/>
        <end position="244"/>
    </location>
</feature>
<feature type="transmembrane region" description="Helical" evidence="8">
    <location>
        <begin position="187"/>
        <end position="211"/>
    </location>
</feature>
<dbReference type="OrthoDB" id="9786183at2"/>
<dbReference type="AlphaFoldDB" id="A0A432X7B5"/>
<accession>A0A432X7B5</accession>
<dbReference type="PANTHER" id="PTHR36838:SF1">
    <property type="entry name" value="SLR1864 PROTEIN"/>
    <property type="match status" value="1"/>
</dbReference>